<reference evidence="1 2" key="1">
    <citation type="submission" date="2018-05" db="EMBL/GenBank/DDBJ databases">
        <title>Genome sequencing and assembly of the regulated plant pathogen Lachnellula willkommii and related sister species for the development of diagnostic species identification markers.</title>
        <authorList>
            <person name="Giroux E."/>
            <person name="Bilodeau G."/>
        </authorList>
    </citation>
    <scope>NUCLEOTIDE SEQUENCE [LARGE SCALE GENOMIC DNA]</scope>
    <source>
        <strain evidence="1 2">CBS 268.59</strain>
    </source>
</reference>
<dbReference type="Proteomes" id="UP000469558">
    <property type="component" value="Unassembled WGS sequence"/>
</dbReference>
<name>A0A8T9C4X9_9HELO</name>
<comment type="caution">
    <text evidence="1">The sequence shown here is derived from an EMBL/GenBank/DDBJ whole genome shotgun (WGS) entry which is preliminary data.</text>
</comment>
<protein>
    <submittedName>
        <fullName evidence="1">Uncharacterized protein</fullName>
    </submittedName>
</protein>
<accession>A0A8T9C4X9</accession>
<organism evidence="1 2">
    <name type="scientific">Lachnellula suecica</name>
    <dbReference type="NCBI Taxonomy" id="602035"/>
    <lineage>
        <taxon>Eukaryota</taxon>
        <taxon>Fungi</taxon>
        <taxon>Dikarya</taxon>
        <taxon>Ascomycota</taxon>
        <taxon>Pezizomycotina</taxon>
        <taxon>Leotiomycetes</taxon>
        <taxon>Helotiales</taxon>
        <taxon>Lachnaceae</taxon>
        <taxon>Lachnellula</taxon>
    </lineage>
</organism>
<keyword evidence="2" id="KW-1185">Reference proteome</keyword>
<gene>
    <name evidence="1" type="ORF">LSUE1_G007592</name>
</gene>
<sequence length="102" mass="11875">MAAATTVGSETRVSDEIMRLREEVRWLGETERTFRELFESRKWCVRWFLECSGGMKDMRREKSESEDVVYSNKMHGEMVKFKGSEDGDWKNVKKALCAAAEV</sequence>
<dbReference type="OrthoDB" id="5086500at2759"/>
<dbReference type="EMBL" id="QGMK01001151">
    <property type="protein sequence ID" value="TVY73213.1"/>
    <property type="molecule type" value="Genomic_DNA"/>
</dbReference>
<dbReference type="AlphaFoldDB" id="A0A8T9C4X9"/>
<proteinExistence type="predicted"/>
<evidence type="ECO:0000313" key="1">
    <source>
        <dbReference type="EMBL" id="TVY73213.1"/>
    </source>
</evidence>
<evidence type="ECO:0000313" key="2">
    <source>
        <dbReference type="Proteomes" id="UP000469558"/>
    </source>
</evidence>